<evidence type="ECO:0000256" key="1">
    <source>
        <dbReference type="SAM" id="MobiDB-lite"/>
    </source>
</evidence>
<organism evidence="2 3">
    <name type="scientific">Exophiala mesophila</name>
    <name type="common">Black yeast-like fungus</name>
    <dbReference type="NCBI Taxonomy" id="212818"/>
    <lineage>
        <taxon>Eukaryota</taxon>
        <taxon>Fungi</taxon>
        <taxon>Dikarya</taxon>
        <taxon>Ascomycota</taxon>
        <taxon>Pezizomycotina</taxon>
        <taxon>Eurotiomycetes</taxon>
        <taxon>Chaetothyriomycetidae</taxon>
        <taxon>Chaetothyriales</taxon>
        <taxon>Herpotrichiellaceae</taxon>
        <taxon>Exophiala</taxon>
    </lineage>
</organism>
<protein>
    <submittedName>
        <fullName evidence="2">Uncharacterized protein</fullName>
    </submittedName>
</protein>
<evidence type="ECO:0000313" key="2">
    <source>
        <dbReference type="EMBL" id="RVX74639.1"/>
    </source>
</evidence>
<feature type="region of interest" description="Disordered" evidence="1">
    <location>
        <begin position="22"/>
        <end position="111"/>
    </location>
</feature>
<accession>A0A438NFX8</accession>
<dbReference type="Proteomes" id="UP000288859">
    <property type="component" value="Unassembled WGS sequence"/>
</dbReference>
<evidence type="ECO:0000313" key="3">
    <source>
        <dbReference type="Proteomes" id="UP000288859"/>
    </source>
</evidence>
<feature type="compositionally biased region" description="Low complexity" evidence="1">
    <location>
        <begin position="54"/>
        <end position="66"/>
    </location>
</feature>
<dbReference type="VEuPathDB" id="FungiDB:PV10_07154"/>
<feature type="compositionally biased region" description="Basic and acidic residues" evidence="1">
    <location>
        <begin position="72"/>
        <end position="85"/>
    </location>
</feature>
<feature type="compositionally biased region" description="Basic residues" evidence="1">
    <location>
        <begin position="86"/>
        <end position="95"/>
    </location>
</feature>
<reference evidence="2 3" key="1">
    <citation type="submission" date="2017-03" db="EMBL/GenBank/DDBJ databases">
        <title>Genomes of endolithic fungi from Antarctica.</title>
        <authorList>
            <person name="Coleine C."/>
            <person name="Masonjones S."/>
            <person name="Stajich J.E."/>
        </authorList>
    </citation>
    <scope>NUCLEOTIDE SEQUENCE [LARGE SCALE GENOMIC DNA]</scope>
    <source>
        <strain evidence="2 3">CCFEE 6314</strain>
    </source>
</reference>
<feature type="compositionally biased region" description="Polar residues" evidence="1">
    <location>
        <begin position="96"/>
        <end position="111"/>
    </location>
</feature>
<name>A0A438NFX8_EXOME</name>
<dbReference type="PANTHER" id="PTHR37948:SF1">
    <property type="entry name" value="BLL5189 PROTEIN"/>
    <property type="match status" value="1"/>
</dbReference>
<gene>
    <name evidence="2" type="ORF">B0A52_01765</name>
</gene>
<proteinExistence type="predicted"/>
<sequence length="345" mass="39868">MFDIEAERQANLLAKQRLLEELEIGSGTTISQPDQPIARPRKRKSDTPAAQPVRSSARIAASASTRTDQDDERPQYKQNTKDTRSRPKQPIRKNPRTTQSTKLSNPPLSNNIPASSSLADLINLWNSWVPSAREPTLTHDGTYHFPDFPEFTPNKSPISMLLEGAFGGNFFSPWYSRTLSLELRDDYLMTLPKSWLAQLRPPRKYITSPIYQPALNKFQVRSGQNQSEWEAAGWINFNHDPRGWFEWYVRFFLGRRCDDDQRQVGRWSRCVGVRGRWRSLLLKKYVEMGVRTVGDEGGDDDVWIDDNGEVQSKQISAVMHQTCHHWAYEVRQKDLDLAWIEHEHS</sequence>
<comment type="caution">
    <text evidence="2">The sequence shown here is derived from an EMBL/GenBank/DDBJ whole genome shotgun (WGS) entry which is preliminary data.</text>
</comment>
<dbReference type="OrthoDB" id="4850at2759"/>
<dbReference type="EMBL" id="NAJM01000004">
    <property type="protein sequence ID" value="RVX74639.1"/>
    <property type="molecule type" value="Genomic_DNA"/>
</dbReference>
<dbReference type="PANTHER" id="PTHR37948">
    <property type="entry name" value="ZGC:113208"/>
    <property type="match status" value="1"/>
</dbReference>
<dbReference type="AlphaFoldDB" id="A0A438NFX8"/>